<organism evidence="2 3">
    <name type="scientific">Xylaria hypoxylon</name>
    <dbReference type="NCBI Taxonomy" id="37992"/>
    <lineage>
        <taxon>Eukaryota</taxon>
        <taxon>Fungi</taxon>
        <taxon>Dikarya</taxon>
        <taxon>Ascomycota</taxon>
        <taxon>Pezizomycotina</taxon>
        <taxon>Sordariomycetes</taxon>
        <taxon>Xylariomycetidae</taxon>
        <taxon>Xylariales</taxon>
        <taxon>Xylariaceae</taxon>
        <taxon>Xylaria</taxon>
    </lineage>
</organism>
<dbReference type="InterPro" id="IPR002575">
    <property type="entry name" value="Aminoglycoside_PTrfase"/>
</dbReference>
<dbReference type="PANTHER" id="PTHR21310:SF48">
    <property type="entry name" value="AMINOGLYCOSIDE PHOSPHOTRANSFERASE DOMAIN-CONTAINING PROTEIN"/>
    <property type="match status" value="1"/>
</dbReference>
<gene>
    <name evidence="2" type="ORF">E0Z10_g10146</name>
</gene>
<dbReference type="SUPFAM" id="SSF56112">
    <property type="entry name" value="Protein kinase-like (PK-like)"/>
    <property type="match status" value="1"/>
</dbReference>
<dbReference type="Gene3D" id="3.90.1200.10">
    <property type="match status" value="1"/>
</dbReference>
<dbReference type="PANTHER" id="PTHR21310">
    <property type="entry name" value="AMINOGLYCOSIDE PHOSPHOTRANSFERASE-RELATED-RELATED"/>
    <property type="match status" value="1"/>
</dbReference>
<name>A0A4Z0YI85_9PEZI</name>
<accession>A0A4Z0YI85</accession>
<dbReference type="Pfam" id="PF01636">
    <property type="entry name" value="APH"/>
    <property type="match status" value="1"/>
</dbReference>
<evidence type="ECO:0000313" key="2">
    <source>
        <dbReference type="EMBL" id="TGJ78620.1"/>
    </source>
</evidence>
<comment type="caution">
    <text evidence="2">The sequence shown here is derived from an EMBL/GenBank/DDBJ whole genome shotgun (WGS) entry which is preliminary data.</text>
</comment>
<keyword evidence="3" id="KW-1185">Reference proteome</keyword>
<reference evidence="2 3" key="1">
    <citation type="submission" date="2019-03" db="EMBL/GenBank/DDBJ databases">
        <title>Draft genome sequence of Xylaria hypoxylon DSM 108379, a ubiquitous saprotrophic-parasitic fungi on hardwood.</title>
        <authorList>
            <person name="Buettner E."/>
            <person name="Leonhardt S."/>
            <person name="Gebauer A.M."/>
            <person name="Liers C."/>
            <person name="Hofrichter M."/>
            <person name="Kellner H."/>
        </authorList>
    </citation>
    <scope>NUCLEOTIDE SEQUENCE [LARGE SCALE GENOMIC DNA]</scope>
    <source>
        <strain evidence="2 3">DSM 108379</strain>
    </source>
</reference>
<evidence type="ECO:0000259" key="1">
    <source>
        <dbReference type="Pfam" id="PF01636"/>
    </source>
</evidence>
<dbReference type="EMBL" id="SKBN01000368">
    <property type="protein sequence ID" value="TGJ78620.1"/>
    <property type="molecule type" value="Genomic_DNA"/>
</dbReference>
<dbReference type="InterPro" id="IPR011009">
    <property type="entry name" value="Kinase-like_dom_sf"/>
</dbReference>
<dbReference type="AlphaFoldDB" id="A0A4Z0YI85"/>
<dbReference type="STRING" id="37992.A0A4Z0YI85"/>
<dbReference type="Proteomes" id="UP000297716">
    <property type="component" value="Unassembled WGS sequence"/>
</dbReference>
<dbReference type="InterPro" id="IPR051678">
    <property type="entry name" value="AGP_Transferase"/>
</dbReference>
<dbReference type="OrthoDB" id="4177236at2759"/>
<sequence>MATYTPINLPYFAPAPVPLPTYNEIVALANQASSEILVRKLERDIIKIGEHFVVKYGKEIDFVEGENMLLVRQYTSISTPTLYAMYQHEPSGDKVIIMEYVAGELLHNCYGKLDAEQKASIGAQLRWQLSELRNIPSPGFYGLPDGRPYLAHAWTFKTHVGPFDSASDFLDAYFSAQFSKAGRLGHPKIENLKSQFVELSKNHNAPVFTHADLHAQNIILRKDGSICIIDWESASFCPEYFEFFFNGTYSMASSGLSESDRDPILEYAKMVYLIINVWNTYKAIVSSGRQSRW</sequence>
<proteinExistence type="predicted"/>
<feature type="domain" description="Aminoglycoside phosphotransferase" evidence="1">
    <location>
        <begin position="89"/>
        <end position="243"/>
    </location>
</feature>
<evidence type="ECO:0000313" key="3">
    <source>
        <dbReference type="Proteomes" id="UP000297716"/>
    </source>
</evidence>
<dbReference type="CDD" id="cd05120">
    <property type="entry name" value="APH_ChoK_like"/>
    <property type="match status" value="1"/>
</dbReference>
<protein>
    <recommendedName>
        <fullName evidence="1">Aminoglycoside phosphotransferase domain-containing protein</fullName>
    </recommendedName>
</protein>